<organism evidence="1 2">
    <name type="scientific">Chryseomicrobium palamuruense</name>
    <dbReference type="NCBI Taxonomy" id="682973"/>
    <lineage>
        <taxon>Bacteria</taxon>
        <taxon>Bacillati</taxon>
        <taxon>Bacillota</taxon>
        <taxon>Bacilli</taxon>
        <taxon>Bacillales</taxon>
        <taxon>Caryophanaceae</taxon>
        <taxon>Chryseomicrobium</taxon>
    </lineage>
</organism>
<dbReference type="InterPro" id="IPR018540">
    <property type="entry name" value="Spo0E-like"/>
</dbReference>
<evidence type="ECO:0000313" key="1">
    <source>
        <dbReference type="EMBL" id="MFC4353669.1"/>
    </source>
</evidence>
<comment type="caution">
    <text evidence="1">The sequence shown here is derived from an EMBL/GenBank/DDBJ whole genome shotgun (WGS) entry which is preliminary data.</text>
</comment>
<sequence>MTDNLIEELEEARKRMIQCASEKGLSDQSTIQLSKELDQLLNQYYKEYQKK</sequence>
<gene>
    <name evidence="1" type="ORF">ACFO0S_01150</name>
</gene>
<dbReference type="EMBL" id="JBHSEF010000008">
    <property type="protein sequence ID" value="MFC4353669.1"/>
    <property type="molecule type" value="Genomic_DNA"/>
</dbReference>
<dbReference type="SUPFAM" id="SSF140500">
    <property type="entry name" value="BAS1536-like"/>
    <property type="match status" value="1"/>
</dbReference>
<keyword evidence="2" id="KW-1185">Reference proteome</keyword>
<accession>A0ABV8URD1</accession>
<dbReference type="Gene3D" id="4.10.280.10">
    <property type="entry name" value="Helix-loop-helix DNA-binding domain"/>
    <property type="match status" value="1"/>
</dbReference>
<dbReference type="Proteomes" id="UP001595733">
    <property type="component" value="Unassembled WGS sequence"/>
</dbReference>
<name>A0ABV8URD1_9BACL</name>
<dbReference type="InterPro" id="IPR036638">
    <property type="entry name" value="HLH_DNA-bd_sf"/>
</dbReference>
<dbReference type="InterPro" id="IPR037208">
    <property type="entry name" value="Spo0E-like_sf"/>
</dbReference>
<proteinExistence type="predicted"/>
<evidence type="ECO:0000313" key="2">
    <source>
        <dbReference type="Proteomes" id="UP001595733"/>
    </source>
</evidence>
<protein>
    <submittedName>
        <fullName evidence="1">Aspartyl-phosphate phosphatase Spo0E family protein</fullName>
    </submittedName>
</protein>
<dbReference type="Pfam" id="PF09388">
    <property type="entry name" value="SpoOE-like"/>
    <property type="match status" value="1"/>
</dbReference>
<reference evidence="2" key="1">
    <citation type="journal article" date="2019" name="Int. J. Syst. Evol. Microbiol.">
        <title>The Global Catalogue of Microorganisms (GCM) 10K type strain sequencing project: providing services to taxonomists for standard genome sequencing and annotation.</title>
        <authorList>
            <consortium name="The Broad Institute Genomics Platform"/>
            <consortium name="The Broad Institute Genome Sequencing Center for Infectious Disease"/>
            <person name="Wu L."/>
            <person name="Ma J."/>
        </authorList>
    </citation>
    <scope>NUCLEOTIDE SEQUENCE [LARGE SCALE GENOMIC DNA]</scope>
    <source>
        <strain evidence="2">CCUG 50353</strain>
    </source>
</reference>
<dbReference type="RefSeq" id="WP_378139287.1">
    <property type="nucleotide sequence ID" value="NZ_JBHSEF010000008.1"/>
</dbReference>